<feature type="transmembrane region" description="Helical" evidence="11">
    <location>
        <begin position="242"/>
        <end position="261"/>
    </location>
</feature>
<evidence type="ECO:0000259" key="12">
    <source>
        <dbReference type="PROSITE" id="PS50850"/>
    </source>
</evidence>
<dbReference type="FunFam" id="1.20.1250.20:FF:000318">
    <property type="entry name" value="MFS multidrug transporter, putative"/>
    <property type="match status" value="1"/>
</dbReference>
<comment type="similarity">
    <text evidence="2 9">Belongs to the tannase family.</text>
</comment>
<comment type="caution">
    <text evidence="13">The sequence shown here is derived from an EMBL/GenBank/DDBJ whole genome shotgun (WGS) entry which is preliminary data.</text>
</comment>
<evidence type="ECO:0000256" key="1">
    <source>
        <dbReference type="ARBA" id="ARBA00004141"/>
    </source>
</evidence>
<keyword evidence="7" id="KW-0106">Calcium</keyword>
<keyword evidence="11" id="KW-0472">Membrane</keyword>
<evidence type="ECO:0000256" key="6">
    <source>
        <dbReference type="ARBA" id="ARBA00022801"/>
    </source>
</evidence>
<keyword evidence="5" id="KW-0732">Signal</keyword>
<feature type="transmembrane region" description="Helical" evidence="11">
    <location>
        <begin position="124"/>
        <end position="142"/>
    </location>
</feature>
<dbReference type="GO" id="GO:0022857">
    <property type="term" value="F:transmembrane transporter activity"/>
    <property type="evidence" value="ECO:0007669"/>
    <property type="project" value="InterPro"/>
</dbReference>
<feature type="transmembrane region" description="Helical" evidence="11">
    <location>
        <begin position="390"/>
        <end position="414"/>
    </location>
</feature>
<dbReference type="VEuPathDB" id="FungiDB:ATCC64974_37610"/>
<evidence type="ECO:0000256" key="4">
    <source>
        <dbReference type="ARBA" id="ARBA00022723"/>
    </source>
</evidence>
<evidence type="ECO:0000313" key="13">
    <source>
        <dbReference type="EMBL" id="GAQ44980.1"/>
    </source>
</evidence>
<gene>
    <name evidence="13" type="ORF">ABL_07641</name>
</gene>
<evidence type="ECO:0000256" key="5">
    <source>
        <dbReference type="ARBA" id="ARBA00022729"/>
    </source>
</evidence>
<keyword evidence="6 9" id="KW-0378">Hydrolase</keyword>
<dbReference type="GO" id="GO:0046872">
    <property type="term" value="F:metal ion binding"/>
    <property type="evidence" value="ECO:0007669"/>
    <property type="project" value="UniProtKB-KW"/>
</dbReference>
<keyword evidence="8" id="KW-1015">Disulfide bond</keyword>
<keyword evidence="11" id="KW-0812">Transmembrane</keyword>
<feature type="transmembrane region" description="Helical" evidence="11">
    <location>
        <begin position="182"/>
        <end position="201"/>
    </location>
</feature>
<dbReference type="PROSITE" id="PS50850">
    <property type="entry name" value="MFS"/>
    <property type="match status" value="1"/>
</dbReference>
<organism evidence="13 14">
    <name type="scientific">Aspergillus niger</name>
    <dbReference type="NCBI Taxonomy" id="5061"/>
    <lineage>
        <taxon>Eukaryota</taxon>
        <taxon>Fungi</taxon>
        <taxon>Dikarya</taxon>
        <taxon>Ascomycota</taxon>
        <taxon>Pezizomycotina</taxon>
        <taxon>Eurotiomycetes</taxon>
        <taxon>Eurotiomycetidae</taxon>
        <taxon>Eurotiales</taxon>
        <taxon>Aspergillaceae</taxon>
        <taxon>Aspergillus</taxon>
        <taxon>Aspergillus subgen. Circumdati</taxon>
    </lineage>
</organism>
<name>A0A100IPZ2_ASPNG</name>
<dbReference type="Proteomes" id="UP000068243">
    <property type="component" value="Unassembled WGS sequence"/>
</dbReference>
<dbReference type="EMBL" id="BCMY01000014">
    <property type="protein sequence ID" value="GAQ44980.1"/>
    <property type="molecule type" value="Genomic_DNA"/>
</dbReference>
<feature type="transmembrane region" description="Helical" evidence="11">
    <location>
        <begin position="481"/>
        <end position="505"/>
    </location>
</feature>
<dbReference type="PANTHER" id="PTHR33938">
    <property type="entry name" value="FERULOYL ESTERASE B-RELATED"/>
    <property type="match status" value="1"/>
</dbReference>
<dbReference type="VEuPathDB" id="FungiDB:ASPNIDRAFT2_1119031"/>
<dbReference type="SUPFAM" id="SSF53474">
    <property type="entry name" value="alpha/beta-Hydrolases"/>
    <property type="match status" value="1"/>
</dbReference>
<dbReference type="PaxDb" id="5061-CADANGAP00009713"/>
<dbReference type="VEuPathDB" id="FungiDB:M747DRAFT_325144"/>
<dbReference type="VEuPathDB" id="FungiDB:An12g04620"/>
<dbReference type="Gene3D" id="1.20.1250.20">
    <property type="entry name" value="MFS general substrate transporter like domains"/>
    <property type="match status" value="1"/>
</dbReference>
<evidence type="ECO:0000256" key="8">
    <source>
        <dbReference type="ARBA" id="ARBA00023157"/>
    </source>
</evidence>
<proteinExistence type="inferred from homology"/>
<dbReference type="PANTHER" id="PTHR33938:SF2">
    <property type="entry name" value="CARBOXYLIC ESTER HYDROLASE"/>
    <property type="match status" value="1"/>
</dbReference>
<protein>
    <recommendedName>
        <fullName evidence="9">Carboxylic ester hydrolase</fullName>
        <ecNumber evidence="9">3.1.1.-</ecNumber>
    </recommendedName>
</protein>
<feature type="transmembrane region" description="Helical" evidence="11">
    <location>
        <begin position="456"/>
        <end position="475"/>
    </location>
</feature>
<dbReference type="InterPro" id="IPR020846">
    <property type="entry name" value="MFS_dom"/>
</dbReference>
<feature type="region of interest" description="Disordered" evidence="10">
    <location>
        <begin position="1"/>
        <end position="27"/>
    </location>
</feature>
<evidence type="ECO:0000256" key="3">
    <source>
        <dbReference type="ARBA" id="ARBA00022487"/>
    </source>
</evidence>
<reference evidence="14" key="1">
    <citation type="journal article" date="2016" name="Genome Announc.">
        <title>Draft genome sequence of Aspergillus niger strain An76.</title>
        <authorList>
            <person name="Gong W."/>
            <person name="Cheng Z."/>
            <person name="Zhang H."/>
            <person name="Liu L."/>
            <person name="Gao P."/>
            <person name="Wang L."/>
        </authorList>
    </citation>
    <scope>NUCLEOTIDE SEQUENCE [LARGE SCALE GENOMIC DNA]</scope>
    <source>
        <strain evidence="14">An76</strain>
    </source>
</reference>
<dbReference type="VEuPathDB" id="FungiDB:An12g04630"/>
<comment type="subcellular location">
    <subcellularLocation>
        <location evidence="1">Membrane</location>
        <topology evidence="1">Multi-pass membrane protein</topology>
    </subcellularLocation>
</comment>
<dbReference type="SUPFAM" id="SSF103473">
    <property type="entry name" value="MFS general substrate transporter"/>
    <property type="match status" value="1"/>
</dbReference>
<sequence>MSHIETTEDVRSTPSPKTHEETHIEKNSSEYFEKIEEGPTSYAEIAAASLSPSHREYLLQRHGTLDLDPIPSPSGADPYNWPTWKKLINLILVAFHACMATFTASIIPAYESIAEDLGVSMQRASYLTSLQIAILGGAPLFWKPLANRFGRRPIFLLSTICSLVCNIGCAKSPTYASMAACRALTAFFISPAAAIGSAVVTETFFKKDRGRYLGVWTLMVTLGVPVGPLIYGFITYRVGYRWIFWVLAITNGVQFILYIFFGPETRYIGGSTEGMSDFKAQYLSFRRIDPTPLTLREFFHPLTMAARPSVMIPACAYAMVFLFGSVMITVEVPQLLQTKFGLNAEQLGLQFIGVIIGTVLGEQIGGSMSDFWMRRRERKIQHKPDPEYRLWLSYPGVILTIVGAIVFLVCTQQAAPNHWVVSPIIGTAIAAFGNQLVTTVLVTYAVDCYPEDSGSVGVFITFVRQVWGFIGPFWFPDMFDNVGVAASSGVSSALMFAVSFLPVIAVHIWKMFLLDLLQTILLFKVPLLSQFAPPSRAPTSGGAFDCSADAIKSLLPEGSKVLYASHYDADDSFTPPLEHNSGAFRISSYVLPRSACVFQANLTLPGETEHSVGVVLPDDWNGRFLTAGNGGFSGSVSWGSIIDASWYGFAAVSTNTGHESSGAEWAYHNQEALANWGYRAMHDAVVNGKSVTEQYYGKKIAYSYYRGCSAGGKQGLKEVQMFPDDFDGVIAGAPAWWTTHLQLWNMIVGIWNSPADSSHHLSNEHIDLLAHEVIRQCDPQDGVEDNIVMNPDACIFRPEALLCADDAKDPSACLNTEQIKTVYKLHNDWVEANHTFVFPHLTLSSEWKWSGLVSSPSRLGTDYVKWMLQLGDEWSWEDWTPELIKLSDELNPGNATTDDYDLSPFYNKGGKVLHYHGWSDWSIAAGSSIYFYDQVINALRPKGMNPDDFYRFYLIPGMGHCGGTSDLMNAPWVIAGDGQSSSLGSGGNVHSVPGYEDAKHDVVLAMMNWVENGTSPDELIATKFVNDKNPEEGVYRQRPLCVYPAEARYKGSGDINAAENWECREL</sequence>
<dbReference type="VEuPathDB" id="FungiDB:M747DRAFT_265410"/>
<feature type="transmembrane region" description="Helical" evidence="11">
    <location>
        <begin position="348"/>
        <end position="369"/>
    </location>
</feature>
<feature type="transmembrane region" description="Helical" evidence="11">
    <location>
        <begin position="420"/>
        <end position="444"/>
    </location>
</feature>
<dbReference type="VEuPathDB" id="FungiDB:ATCC64974_37600"/>
<feature type="transmembrane region" description="Helical" evidence="11">
    <location>
        <begin position="512"/>
        <end position="532"/>
    </location>
</feature>
<dbReference type="InterPro" id="IPR011118">
    <property type="entry name" value="Tannase/feruloyl_esterase"/>
</dbReference>
<feature type="transmembrane region" description="Helical" evidence="11">
    <location>
        <begin position="213"/>
        <end position="236"/>
    </location>
</feature>
<keyword evidence="4" id="KW-0479">Metal-binding</keyword>
<evidence type="ECO:0000256" key="10">
    <source>
        <dbReference type="SAM" id="MobiDB-lite"/>
    </source>
</evidence>
<dbReference type="InterPro" id="IPR036259">
    <property type="entry name" value="MFS_trans_sf"/>
</dbReference>
<keyword evidence="11" id="KW-1133">Transmembrane helix</keyword>
<dbReference type="OrthoDB" id="3039123at2759"/>
<feature type="transmembrane region" description="Helical" evidence="11">
    <location>
        <begin position="87"/>
        <end position="109"/>
    </location>
</feature>
<dbReference type="VEuPathDB" id="FungiDB:ASPNIDRAFT2_1183024"/>
<dbReference type="Pfam" id="PF07690">
    <property type="entry name" value="MFS_1"/>
    <property type="match status" value="1"/>
</dbReference>
<dbReference type="InterPro" id="IPR011701">
    <property type="entry name" value="MFS"/>
</dbReference>
<dbReference type="InterPro" id="IPR029058">
    <property type="entry name" value="AB_hydrolase_fold"/>
</dbReference>
<feature type="transmembrane region" description="Helical" evidence="11">
    <location>
        <begin position="310"/>
        <end position="328"/>
    </location>
</feature>
<dbReference type="GO" id="GO:0030600">
    <property type="term" value="F:feruloyl esterase activity"/>
    <property type="evidence" value="ECO:0007669"/>
    <property type="project" value="UniProtKB-ARBA"/>
</dbReference>
<accession>A0A100IPZ2</accession>
<evidence type="ECO:0000256" key="11">
    <source>
        <dbReference type="SAM" id="Phobius"/>
    </source>
</evidence>
<evidence type="ECO:0000256" key="2">
    <source>
        <dbReference type="ARBA" id="ARBA00006249"/>
    </source>
</evidence>
<evidence type="ECO:0000313" key="14">
    <source>
        <dbReference type="Proteomes" id="UP000068243"/>
    </source>
</evidence>
<evidence type="ECO:0000256" key="9">
    <source>
        <dbReference type="RuleBase" id="RU361238"/>
    </source>
</evidence>
<feature type="domain" description="Major facilitator superfamily (MFS) profile" evidence="12">
    <location>
        <begin position="86"/>
        <end position="518"/>
    </location>
</feature>
<evidence type="ECO:0000256" key="7">
    <source>
        <dbReference type="ARBA" id="ARBA00022837"/>
    </source>
</evidence>
<dbReference type="GO" id="GO:0016020">
    <property type="term" value="C:membrane"/>
    <property type="evidence" value="ECO:0007669"/>
    <property type="project" value="UniProtKB-SubCell"/>
</dbReference>
<dbReference type="Pfam" id="PF07519">
    <property type="entry name" value="Tannase"/>
    <property type="match status" value="2"/>
</dbReference>
<feature type="transmembrane region" description="Helical" evidence="11">
    <location>
        <begin position="154"/>
        <end position="176"/>
    </location>
</feature>
<dbReference type="AlphaFoldDB" id="A0A100IPZ2"/>
<dbReference type="EC" id="3.1.1.-" evidence="9"/>
<keyword evidence="3" id="KW-0719">Serine esterase</keyword>